<sequence>MVDPVDVDIAQRQLDSVSCEVLYVDLTSVTFGGSGLIHYLYNVSEQLPEAAITLCGPSAITRRVLELAGLNRLAAMCDRLPQDWASANASPASDRLVVERVAPAWPQPAT</sequence>
<proteinExistence type="predicted"/>
<name>A0A8J3L778_9ACTN</name>
<evidence type="ECO:0000313" key="1">
    <source>
        <dbReference type="EMBL" id="GIG13595.1"/>
    </source>
</evidence>
<evidence type="ECO:0000313" key="2">
    <source>
        <dbReference type="Proteomes" id="UP000660339"/>
    </source>
</evidence>
<dbReference type="InterPro" id="IPR036513">
    <property type="entry name" value="STAS_dom_sf"/>
</dbReference>
<dbReference type="AlphaFoldDB" id="A0A8J3L778"/>
<dbReference type="EMBL" id="BONJ01000007">
    <property type="protein sequence ID" value="GIG13595.1"/>
    <property type="molecule type" value="Genomic_DNA"/>
</dbReference>
<accession>A0A8J3L778</accession>
<evidence type="ECO:0008006" key="3">
    <source>
        <dbReference type="Google" id="ProtNLM"/>
    </source>
</evidence>
<reference evidence="1" key="1">
    <citation type="submission" date="2021-01" db="EMBL/GenBank/DDBJ databases">
        <title>Whole genome shotgun sequence of Catellatospora methionotrophica NBRC 14553.</title>
        <authorList>
            <person name="Komaki H."/>
            <person name="Tamura T."/>
        </authorList>
    </citation>
    <scope>NUCLEOTIDE SEQUENCE</scope>
    <source>
        <strain evidence="1">NBRC 14553</strain>
    </source>
</reference>
<protein>
    <recommendedName>
        <fullName evidence="3">STAS domain-containing protein</fullName>
    </recommendedName>
</protein>
<dbReference type="Gene3D" id="3.30.750.24">
    <property type="entry name" value="STAS domain"/>
    <property type="match status" value="1"/>
</dbReference>
<dbReference type="Proteomes" id="UP000660339">
    <property type="component" value="Unassembled WGS sequence"/>
</dbReference>
<keyword evidence="2" id="KW-1185">Reference proteome</keyword>
<gene>
    <name evidence="1" type="ORF">Cme02nite_19270</name>
</gene>
<organism evidence="1 2">
    <name type="scientific">Catellatospora methionotrophica</name>
    <dbReference type="NCBI Taxonomy" id="121620"/>
    <lineage>
        <taxon>Bacteria</taxon>
        <taxon>Bacillati</taxon>
        <taxon>Actinomycetota</taxon>
        <taxon>Actinomycetes</taxon>
        <taxon>Micromonosporales</taxon>
        <taxon>Micromonosporaceae</taxon>
        <taxon>Catellatospora</taxon>
    </lineage>
</organism>
<comment type="caution">
    <text evidence="1">The sequence shown here is derived from an EMBL/GenBank/DDBJ whole genome shotgun (WGS) entry which is preliminary data.</text>
</comment>
<dbReference type="SUPFAM" id="SSF52091">
    <property type="entry name" value="SpoIIaa-like"/>
    <property type="match status" value="1"/>
</dbReference>